<dbReference type="GO" id="GO:0006310">
    <property type="term" value="P:DNA recombination"/>
    <property type="evidence" value="ECO:0007669"/>
    <property type="project" value="UniProtKB-KW"/>
</dbReference>
<feature type="region of interest" description="Disordered" evidence="2">
    <location>
        <begin position="124"/>
        <end position="158"/>
    </location>
</feature>
<dbReference type="InterPro" id="IPR011010">
    <property type="entry name" value="DNA_brk_join_enz"/>
</dbReference>
<feature type="region of interest" description="Disordered" evidence="2">
    <location>
        <begin position="715"/>
        <end position="734"/>
    </location>
</feature>
<proteinExistence type="predicted"/>
<dbReference type="InterPro" id="IPR013762">
    <property type="entry name" value="Integrase-like_cat_sf"/>
</dbReference>
<feature type="compositionally biased region" description="Low complexity" evidence="2">
    <location>
        <begin position="129"/>
        <end position="148"/>
    </location>
</feature>
<dbReference type="EMBL" id="LSRX01001703">
    <property type="protein sequence ID" value="OLP77836.1"/>
    <property type="molecule type" value="Genomic_DNA"/>
</dbReference>
<name>A0A1Q9C4L0_SYMMI</name>
<evidence type="ECO:0000256" key="1">
    <source>
        <dbReference type="ARBA" id="ARBA00023172"/>
    </source>
</evidence>
<dbReference type="OrthoDB" id="484172at2759"/>
<keyword evidence="1" id="KW-0233">DNA recombination</keyword>
<organism evidence="3 4">
    <name type="scientific">Symbiodinium microadriaticum</name>
    <name type="common">Dinoflagellate</name>
    <name type="synonym">Zooxanthella microadriatica</name>
    <dbReference type="NCBI Taxonomy" id="2951"/>
    <lineage>
        <taxon>Eukaryota</taxon>
        <taxon>Sar</taxon>
        <taxon>Alveolata</taxon>
        <taxon>Dinophyceae</taxon>
        <taxon>Suessiales</taxon>
        <taxon>Symbiodiniaceae</taxon>
        <taxon>Symbiodinium</taxon>
    </lineage>
</organism>
<evidence type="ECO:0000313" key="3">
    <source>
        <dbReference type="EMBL" id="OLP77836.1"/>
    </source>
</evidence>
<accession>A0A1Q9C4L0</accession>
<dbReference type="GO" id="GO:0003677">
    <property type="term" value="F:DNA binding"/>
    <property type="evidence" value="ECO:0007669"/>
    <property type="project" value="InterPro"/>
</dbReference>
<protein>
    <submittedName>
        <fullName evidence="3">Uncharacterized protein</fullName>
    </submittedName>
</protein>
<reference evidence="3 4" key="1">
    <citation type="submission" date="2016-02" db="EMBL/GenBank/DDBJ databases">
        <title>Genome analysis of coral dinoflagellate symbionts highlights evolutionary adaptations to a symbiotic lifestyle.</title>
        <authorList>
            <person name="Aranda M."/>
            <person name="Li Y."/>
            <person name="Liew Y.J."/>
            <person name="Baumgarten S."/>
            <person name="Simakov O."/>
            <person name="Wilson M."/>
            <person name="Piel J."/>
            <person name="Ashoor H."/>
            <person name="Bougouffa S."/>
            <person name="Bajic V.B."/>
            <person name="Ryu T."/>
            <person name="Ravasi T."/>
            <person name="Bayer T."/>
            <person name="Micklem G."/>
            <person name="Kim H."/>
            <person name="Bhak J."/>
            <person name="Lajeunesse T.C."/>
            <person name="Voolstra C.R."/>
        </authorList>
    </citation>
    <scope>NUCLEOTIDE SEQUENCE [LARGE SCALE GENOMIC DNA]</scope>
    <source>
        <strain evidence="3 4">CCMP2467</strain>
    </source>
</reference>
<sequence length="1338" mass="146750">MPLPYPGVYMRSARRRTPPTRLAERHAVNLVVAALSWLSLGQPKAAPAELSLGRPLSGEQRGAVRRLERATRVLARHTEVGPADMGRAAAKVEAVEKQLARLEQITFALSSMCKHYLGAPDEMHYNHNRPQPGSGSSPCSSSRRPLSGTASRGAELGLGKAPDFGDANFYLSDPAAEFADCLRFGADAETVAKNLESHRLALSGRPTFDPSPHLDPEARSHYLDPSAWMASPDTLQEPLPKPKFKASRAERLKVLAMLDSTDRLRFVPAACVDHRFTNGLFAIIKDQSRDRLILDARCPNLLEAATGRWIRTLAAAPSLLSLSLEPGEELVMAGEDLKDYYYYYFWTPTTRFPRNVLAGALPESVARAYAGFEFAEAGHGRYYAALNTLAMGDRNAVTYGQTAHLSILLGCTDISLNELITLDSRPEAGLERSEKKAFENVTKASFWGASVNGESGDVRALPSRALPVMSYVLEVSRIGMATRALLDVIAGSLVSLFSFRRRLLSLLDLVYSEGRGLPRDLVFSLSDRLRDELCVAALLVATAATNLRARHSPLLLASDASLEWEAGVETVVGEPFAKELFRHSLVKPLWNRLLRPLAARDRVALGALGKGRSSSDAINRELRKSLAVHLGYDSYLGLLYFASAENPADDGTRNVPLRKPAKETPDWWGAACEGNFAGLDDWLAGRSALPEEALELPPVAELGVLRSPASSRRQARRDWWQRPPQTRPPPVAAAPSRFRSLLPAAVTEKLLSVPAGQFVVARGGTLDLSQKGFLDLYSGSFGVARALAKATGCWVLTYELRRDAAEDLRCPRLQEFLLDLLTSGAFFGVGAAPVCSSMSRAVRPAVRSTAWPQGLPNCRPAMQERVADGNNHANFTAAVAAASLASKTAFWVENPACSFLWAQRSWKQLINEAGHAAGFFLVDFCRCGAPWRKRTKVFTSTSLQGQRLLCECTTPHQRLSGYSKELGMMMTKAAEHYPRKLNLLLSAALGEACRRPANRRHVSASDICRSQGHRIGEAKNPGPEPANLEEIQLVSQRTRALQTRLLADFGVWLGANFSAPAVRSLEGCAMAFCTVLRAYGNFLFSSGQPLYKWRHICAYFQKENLLLRPYMPLCWDLVTRWERVCPTAHRTPIPHALAKAVISVALGFGWPRFAAVVGLSFYGTARVGEPLLAKRSAVLLPQDLLLDDLPTCYVRVEAPKSAHRGTGRVQHFVVRQAVFVDFLSRLLGGRPLEERIFSATASTFRRRWETILQALGIPRYAKLTPGGLRGGGAVFLYQLNTPIHDLLWRMRLRSQATLESYLQEAAAASVLPSLPAAALKKIAAAASLCDIQLRLYSA</sequence>
<dbReference type="SUPFAM" id="SSF56349">
    <property type="entry name" value="DNA breaking-rejoining enzymes"/>
    <property type="match status" value="1"/>
</dbReference>
<dbReference type="Gene3D" id="1.10.443.10">
    <property type="entry name" value="Intergrase catalytic core"/>
    <property type="match status" value="1"/>
</dbReference>
<comment type="caution">
    <text evidence="3">The sequence shown here is derived from an EMBL/GenBank/DDBJ whole genome shotgun (WGS) entry which is preliminary data.</text>
</comment>
<dbReference type="Proteomes" id="UP000186817">
    <property type="component" value="Unassembled WGS sequence"/>
</dbReference>
<keyword evidence="4" id="KW-1185">Reference proteome</keyword>
<evidence type="ECO:0000313" key="4">
    <source>
        <dbReference type="Proteomes" id="UP000186817"/>
    </source>
</evidence>
<dbReference type="GO" id="GO:0015074">
    <property type="term" value="P:DNA integration"/>
    <property type="evidence" value="ECO:0007669"/>
    <property type="project" value="InterPro"/>
</dbReference>
<gene>
    <name evidence="3" type="ORF">AK812_SmicGene42059</name>
</gene>
<evidence type="ECO:0000256" key="2">
    <source>
        <dbReference type="SAM" id="MobiDB-lite"/>
    </source>
</evidence>